<feature type="domain" description="Gelsolin-like" evidence="2">
    <location>
        <begin position="343"/>
        <end position="397"/>
    </location>
</feature>
<dbReference type="Pfam" id="PF00626">
    <property type="entry name" value="Gelsolin"/>
    <property type="match status" value="2"/>
</dbReference>
<keyword evidence="1" id="KW-0677">Repeat</keyword>
<dbReference type="GO" id="GO:0005737">
    <property type="term" value="C:cytoplasm"/>
    <property type="evidence" value="ECO:0007669"/>
    <property type="project" value="TreeGrafter"/>
</dbReference>
<accession>A0A5N4AAP5</accession>
<dbReference type="GO" id="GO:0005546">
    <property type="term" value="F:phosphatidylinositol-4,5-bisphosphate binding"/>
    <property type="evidence" value="ECO:0007669"/>
    <property type="project" value="TreeGrafter"/>
</dbReference>
<dbReference type="InParanoid" id="A0A5N4AAP5"/>
<dbReference type="GO" id="GO:0051014">
    <property type="term" value="P:actin filament severing"/>
    <property type="evidence" value="ECO:0007669"/>
    <property type="project" value="TreeGrafter"/>
</dbReference>
<dbReference type="InterPro" id="IPR007122">
    <property type="entry name" value="Villin/Gelsolin"/>
</dbReference>
<dbReference type="SUPFAM" id="SSF55753">
    <property type="entry name" value="Actin depolymerizing proteins"/>
    <property type="match status" value="3"/>
</dbReference>
<dbReference type="GO" id="GO:0051015">
    <property type="term" value="F:actin filament binding"/>
    <property type="evidence" value="ECO:0007669"/>
    <property type="project" value="InterPro"/>
</dbReference>
<reference evidence="3 4" key="1">
    <citation type="journal article" date="2018" name="Elife">
        <title>Firefly genomes illuminate parallel origins of bioluminescence in beetles.</title>
        <authorList>
            <person name="Fallon T.R."/>
            <person name="Lower S.E."/>
            <person name="Chang C.H."/>
            <person name="Bessho-Uehara M."/>
            <person name="Martin G.J."/>
            <person name="Bewick A.J."/>
            <person name="Behringer M."/>
            <person name="Debat H.J."/>
            <person name="Wong I."/>
            <person name="Day J.C."/>
            <person name="Suvorov A."/>
            <person name="Silva C.J."/>
            <person name="Stanger-Hall K.F."/>
            <person name="Hall D.W."/>
            <person name="Schmitz R.J."/>
            <person name="Nelson D.R."/>
            <person name="Lewis S.M."/>
            <person name="Shigenobu S."/>
            <person name="Bybee S.M."/>
            <person name="Larracuente A.M."/>
            <person name="Oba Y."/>
            <person name="Weng J.K."/>
        </authorList>
    </citation>
    <scope>NUCLEOTIDE SEQUENCE [LARGE SCALE GENOMIC DNA]</scope>
    <source>
        <strain evidence="3">1611_PpyrPB1</strain>
        <tissue evidence="3">Whole body</tissue>
    </source>
</reference>
<comment type="caution">
    <text evidence="3">The sequence shown here is derived from an EMBL/GenBank/DDBJ whole genome shotgun (WGS) entry which is preliminary data.</text>
</comment>
<dbReference type="GO" id="GO:0015629">
    <property type="term" value="C:actin cytoskeleton"/>
    <property type="evidence" value="ECO:0007669"/>
    <property type="project" value="TreeGrafter"/>
</dbReference>
<dbReference type="GO" id="GO:0030239">
    <property type="term" value="P:myofibril assembly"/>
    <property type="evidence" value="ECO:0007669"/>
    <property type="project" value="TreeGrafter"/>
</dbReference>
<dbReference type="GO" id="GO:0051016">
    <property type="term" value="P:barbed-end actin filament capping"/>
    <property type="evidence" value="ECO:0007669"/>
    <property type="project" value="TreeGrafter"/>
</dbReference>
<name>A0A5N4AAP5_PHOPY</name>
<dbReference type="CDD" id="cd11291">
    <property type="entry name" value="gelsolin_S6_like"/>
    <property type="match status" value="1"/>
</dbReference>
<dbReference type="InterPro" id="IPR007123">
    <property type="entry name" value="Gelsolin-like_dom"/>
</dbReference>
<proteinExistence type="predicted"/>
<evidence type="ECO:0000259" key="2">
    <source>
        <dbReference type="Pfam" id="PF00626"/>
    </source>
</evidence>
<dbReference type="AlphaFoldDB" id="A0A5N4AAP5"/>
<dbReference type="GO" id="GO:0008154">
    <property type="term" value="P:actin polymerization or depolymerization"/>
    <property type="evidence" value="ECO:0007669"/>
    <property type="project" value="TreeGrafter"/>
</dbReference>
<dbReference type="Gene3D" id="3.40.20.10">
    <property type="entry name" value="Severin"/>
    <property type="match status" value="3"/>
</dbReference>
<evidence type="ECO:0000313" key="3">
    <source>
        <dbReference type="EMBL" id="KAB0794381.1"/>
    </source>
</evidence>
<dbReference type="FunFam" id="3.40.20.10:FF:000019">
    <property type="entry name" value="protein flightless-1 homolog isoform X1"/>
    <property type="match status" value="1"/>
</dbReference>
<dbReference type="Proteomes" id="UP000327044">
    <property type="component" value="Unassembled WGS sequence"/>
</dbReference>
<feature type="domain" description="Gelsolin-like" evidence="2">
    <location>
        <begin position="239"/>
        <end position="307"/>
    </location>
</feature>
<dbReference type="InterPro" id="IPR029006">
    <property type="entry name" value="ADF-H/Gelsolin-like_dom_sf"/>
</dbReference>
<dbReference type="EMBL" id="VVIM01000008">
    <property type="protein sequence ID" value="KAB0794381.1"/>
    <property type="molecule type" value="Genomic_DNA"/>
</dbReference>
<dbReference type="SMART" id="SM00262">
    <property type="entry name" value="GEL"/>
    <property type="match status" value="3"/>
</dbReference>
<dbReference type="GO" id="GO:0005634">
    <property type="term" value="C:nucleus"/>
    <property type="evidence" value="ECO:0007669"/>
    <property type="project" value="TreeGrafter"/>
</dbReference>
<evidence type="ECO:0000256" key="1">
    <source>
        <dbReference type="ARBA" id="ARBA00022737"/>
    </source>
</evidence>
<gene>
    <name evidence="3" type="ORF">PPYR_11220</name>
</gene>
<organism evidence="3 4">
    <name type="scientific">Photinus pyralis</name>
    <name type="common">Common eastern firefly</name>
    <name type="synonym">Lampyris pyralis</name>
    <dbReference type="NCBI Taxonomy" id="7054"/>
    <lineage>
        <taxon>Eukaryota</taxon>
        <taxon>Metazoa</taxon>
        <taxon>Ecdysozoa</taxon>
        <taxon>Arthropoda</taxon>
        <taxon>Hexapoda</taxon>
        <taxon>Insecta</taxon>
        <taxon>Pterygota</taxon>
        <taxon>Neoptera</taxon>
        <taxon>Endopterygota</taxon>
        <taxon>Coleoptera</taxon>
        <taxon>Polyphaga</taxon>
        <taxon>Elateriformia</taxon>
        <taxon>Elateroidea</taxon>
        <taxon>Lampyridae</taxon>
        <taxon>Lampyrinae</taxon>
        <taxon>Photinus</taxon>
    </lineage>
</organism>
<dbReference type="CDD" id="cd11280">
    <property type="entry name" value="gelsolin_like"/>
    <property type="match status" value="1"/>
</dbReference>
<keyword evidence="4" id="KW-1185">Reference proteome</keyword>
<dbReference type="CDD" id="cd11288">
    <property type="entry name" value="gelsolin_S5_like"/>
    <property type="match status" value="1"/>
</dbReference>
<dbReference type="PANTHER" id="PTHR11977">
    <property type="entry name" value="VILLIN"/>
    <property type="match status" value="1"/>
</dbReference>
<evidence type="ECO:0000313" key="4">
    <source>
        <dbReference type="Proteomes" id="UP000327044"/>
    </source>
</evidence>
<protein>
    <recommendedName>
        <fullName evidence="2">Gelsolin-like domain-containing protein</fullName>
    </recommendedName>
</protein>
<dbReference type="PRINTS" id="PR00597">
    <property type="entry name" value="GELSOLIN"/>
</dbReference>
<dbReference type="PANTHER" id="PTHR11977:SF51">
    <property type="entry name" value="PROTEIN FLIGHTLESS-1 HOMOLOG"/>
    <property type="match status" value="1"/>
</dbReference>
<sequence length="433" mass="50537">MIDRPDYALVTRVREGTEPQVFKLKFIGWDEVIAVDFTRTAESVQKTGADLTKWALRQEAKTDLTALFMPRQPPMPLAEAQQLMEDWNEDLEAMEAFVLEGKKFIRLPEEELGHFYSMDCYVFLCRYWIPADDTEEGEPLEEDFQCVVYFWQGREASNMGWLTFTFTLQKKFQVLFRDKLEVVRTHQQQENMKFMAHFKRKLIIHQGKRKQTNKNAVEFYHLRSNGSALYSRLLQIKPDAAALNSQFCYILNVPFDQEDDSGIVYVWVGSKADPDEAHLIQDIAEEMFNSPWVSLQVLAEGEEPDNFFWVGLGGKKPYETDAGFMEHTRLFRCSNEKGYFIVSEKCSDFCQDDLADDDIMILDNGEQVFLWLGAKCSEVEIKLAYKSAHVYIQHMRVKQPDRPRKLCLTLKNKESKRFTKCFHGWGSHKKPPE</sequence>